<feature type="signal peptide" evidence="1">
    <location>
        <begin position="1"/>
        <end position="24"/>
    </location>
</feature>
<name>A0A2V3TZR6_9HYPH</name>
<dbReference type="InterPro" id="IPR018247">
    <property type="entry name" value="EF_Hand_1_Ca_BS"/>
</dbReference>
<evidence type="ECO:0000256" key="1">
    <source>
        <dbReference type="SAM" id="SignalP"/>
    </source>
</evidence>
<dbReference type="InterPro" id="IPR010412">
    <property type="entry name" value="DUF1007"/>
</dbReference>
<gene>
    <name evidence="2" type="ORF">C7450_11121</name>
</gene>
<accession>A0A2V3TZR6</accession>
<dbReference type="Pfam" id="PF06226">
    <property type="entry name" value="DUF1007"/>
    <property type="match status" value="1"/>
</dbReference>
<keyword evidence="1" id="KW-0732">Signal</keyword>
<evidence type="ECO:0000313" key="3">
    <source>
        <dbReference type="Proteomes" id="UP000248021"/>
    </source>
</evidence>
<comment type="caution">
    <text evidence="2">The sequence shown here is derived from an EMBL/GenBank/DDBJ whole genome shotgun (WGS) entry which is preliminary data.</text>
</comment>
<feature type="chain" id="PRO_5041085968" evidence="1">
    <location>
        <begin position="25"/>
        <end position="216"/>
    </location>
</feature>
<dbReference type="Proteomes" id="UP000248021">
    <property type="component" value="Unassembled WGS sequence"/>
</dbReference>
<sequence length="216" mass="23489">MMPRLSHALALAGAMALWTTTAHAHPHVWVTAKSELVYDDKADITAVRHSWTFDEAYSSYATQGLDTDGDGKLSASELADLAKVNVDSLSDFGYFTKGKANGKALAFANPTDYSLDFQNGRLTLNFTLPIKTPMPANRMLTVEIYDGTYFVAFALADGDDAAATRGAPHGCTTRIIRPKKPDEAQQQQLTEAFFEALTANANFGMQFSNRILVACP</sequence>
<reference evidence="2 3" key="1">
    <citation type="submission" date="2018-05" db="EMBL/GenBank/DDBJ databases">
        <title>Genomic Encyclopedia of Type Strains, Phase IV (KMG-IV): sequencing the most valuable type-strain genomes for metagenomic binning, comparative biology and taxonomic classification.</title>
        <authorList>
            <person name="Goeker M."/>
        </authorList>
    </citation>
    <scope>NUCLEOTIDE SEQUENCE [LARGE SCALE GENOMIC DNA]</scope>
    <source>
        <strain evidence="2 3">DSM 6462</strain>
    </source>
</reference>
<dbReference type="EMBL" id="QJJK01000011">
    <property type="protein sequence ID" value="PXW54491.1"/>
    <property type="molecule type" value="Genomic_DNA"/>
</dbReference>
<organism evidence="2 3">
    <name type="scientific">Chelatococcus asaccharovorans</name>
    <dbReference type="NCBI Taxonomy" id="28210"/>
    <lineage>
        <taxon>Bacteria</taxon>
        <taxon>Pseudomonadati</taxon>
        <taxon>Pseudomonadota</taxon>
        <taxon>Alphaproteobacteria</taxon>
        <taxon>Hyphomicrobiales</taxon>
        <taxon>Chelatococcaceae</taxon>
        <taxon>Chelatococcus</taxon>
    </lineage>
</organism>
<dbReference type="InterPro" id="IPR002048">
    <property type="entry name" value="EF_hand_dom"/>
</dbReference>
<dbReference type="PROSITE" id="PS00018">
    <property type="entry name" value="EF_HAND_1"/>
    <property type="match status" value="1"/>
</dbReference>
<evidence type="ECO:0000313" key="2">
    <source>
        <dbReference type="EMBL" id="PXW54491.1"/>
    </source>
</evidence>
<proteinExistence type="predicted"/>
<dbReference type="PROSITE" id="PS50222">
    <property type="entry name" value="EF_HAND_2"/>
    <property type="match status" value="1"/>
</dbReference>
<keyword evidence="3" id="KW-1185">Reference proteome</keyword>
<dbReference type="OrthoDB" id="1679673at2"/>
<protein>
    <submittedName>
        <fullName evidence="2">ABC-type uncharacterized transport system substrate-binding protein</fullName>
    </submittedName>
</protein>
<dbReference type="GO" id="GO:0005509">
    <property type="term" value="F:calcium ion binding"/>
    <property type="evidence" value="ECO:0007669"/>
    <property type="project" value="InterPro"/>
</dbReference>
<dbReference type="AlphaFoldDB" id="A0A2V3TZR6"/>